<keyword evidence="7 8" id="KW-0472">Membrane</keyword>
<dbReference type="GO" id="GO:0016020">
    <property type="term" value="C:membrane"/>
    <property type="evidence" value="ECO:0007669"/>
    <property type="project" value="UniProtKB-SubCell"/>
</dbReference>
<feature type="transmembrane region" description="Helical" evidence="8">
    <location>
        <begin position="306"/>
        <end position="322"/>
    </location>
</feature>
<keyword evidence="3" id="KW-0813">Transport</keyword>
<evidence type="ECO:0000256" key="7">
    <source>
        <dbReference type="ARBA" id="ARBA00023136"/>
    </source>
</evidence>
<keyword evidence="10" id="KW-1185">Reference proteome</keyword>
<dbReference type="InterPro" id="IPR004761">
    <property type="entry name" value="Spore_GerAB"/>
</dbReference>
<feature type="transmembrane region" description="Helical" evidence="8">
    <location>
        <begin position="217"/>
        <end position="239"/>
    </location>
</feature>
<evidence type="ECO:0000256" key="2">
    <source>
        <dbReference type="ARBA" id="ARBA00007998"/>
    </source>
</evidence>
<dbReference type="RefSeq" id="WP_044937986.1">
    <property type="nucleotide sequence ID" value="NZ_KN174161.1"/>
</dbReference>
<keyword evidence="4" id="KW-0309">Germination</keyword>
<dbReference type="PANTHER" id="PTHR34975:SF2">
    <property type="entry name" value="SPORE GERMINATION PROTEIN A2"/>
    <property type="match status" value="1"/>
</dbReference>
<feature type="transmembrane region" description="Helical" evidence="8">
    <location>
        <begin position="117"/>
        <end position="135"/>
    </location>
</feature>
<comment type="caution">
    <text evidence="9">The sequence shown here is derived from an EMBL/GenBank/DDBJ whole genome shotgun (WGS) entry which is preliminary data.</text>
</comment>
<protein>
    <recommendedName>
        <fullName evidence="11">Spore germination protein</fullName>
    </recommendedName>
</protein>
<dbReference type="AlphaFoldDB" id="A0A096BEY5"/>
<organism evidence="9 10">
    <name type="scientific">Flavonifractor plautii 1_3_50AFAA</name>
    <dbReference type="NCBI Taxonomy" id="742738"/>
    <lineage>
        <taxon>Bacteria</taxon>
        <taxon>Bacillati</taxon>
        <taxon>Bacillota</taxon>
        <taxon>Clostridia</taxon>
        <taxon>Eubacteriales</taxon>
        <taxon>Oscillospiraceae</taxon>
        <taxon>Flavonifractor</taxon>
    </lineage>
</organism>
<gene>
    <name evidence="9" type="ORF">HMPREF9460_00001</name>
</gene>
<dbReference type="Pfam" id="PF03845">
    <property type="entry name" value="Spore_permease"/>
    <property type="match status" value="1"/>
</dbReference>
<feature type="transmembrane region" description="Helical" evidence="8">
    <location>
        <begin position="82"/>
        <end position="105"/>
    </location>
</feature>
<dbReference type="PATRIC" id="fig|742738.3.peg.1"/>
<dbReference type="PANTHER" id="PTHR34975">
    <property type="entry name" value="SPORE GERMINATION PROTEIN A2"/>
    <property type="match status" value="1"/>
</dbReference>
<feature type="transmembrane region" description="Helical" evidence="8">
    <location>
        <begin position="43"/>
        <end position="61"/>
    </location>
</feature>
<evidence type="ECO:0000256" key="4">
    <source>
        <dbReference type="ARBA" id="ARBA00022544"/>
    </source>
</evidence>
<dbReference type="Gene3D" id="1.20.1740.10">
    <property type="entry name" value="Amino acid/polyamine transporter I"/>
    <property type="match status" value="1"/>
</dbReference>
<keyword evidence="5 8" id="KW-0812">Transmembrane</keyword>
<feature type="transmembrane region" description="Helical" evidence="8">
    <location>
        <begin position="186"/>
        <end position="205"/>
    </location>
</feature>
<dbReference type="Proteomes" id="UP000029585">
    <property type="component" value="Unassembled WGS sequence"/>
</dbReference>
<comment type="similarity">
    <text evidence="2">Belongs to the amino acid-polyamine-organocation (APC) superfamily. Spore germination protein (SGP) (TC 2.A.3.9) family.</text>
</comment>
<proteinExistence type="inferred from homology"/>
<feature type="transmembrane region" description="Helical" evidence="8">
    <location>
        <begin position="334"/>
        <end position="354"/>
    </location>
</feature>
<sequence length="361" mass="38892">MPDDRISLRQLLALLFAALLAPAIGVLPSQTAALAGEAGWLSALAALPVLLGLCWVLFALLRPAGEGAGLAQVTETVLGRGLGKGVLLLYLLWGLLLLSANARLFALRFLSTSYRNAPLGLFLLTLLGLTLWLVRKPVRVLARTGEVFYLALAIGLGFSLLLGVLQVEPRHILPLWTEDLPGVLSAAVPVLGLFGYVVFAAFLGGNVTRGEGDRRRALWWAAAFCLVLTALQLVCLGNFGPGLTARMDTPFFMMVKGIGIEGTFQRVESVIIALWVFSDLALLNLLAGSCSVLAQSVFSLKERKHAVLPLLLLALAGAWFLFPDAFSLERWMEGPARMGSLLFGFGIPVLLLLVKKLRRQV</sequence>
<accession>A0A096BEY5</accession>
<reference evidence="9 10" key="1">
    <citation type="submission" date="2011-08" db="EMBL/GenBank/DDBJ databases">
        <title>The Genome Sequence of Clostridium orbiscindens 1_3_50AFAA.</title>
        <authorList>
            <consortium name="The Broad Institute Genome Sequencing Platform"/>
            <person name="Earl A."/>
            <person name="Ward D."/>
            <person name="Feldgarden M."/>
            <person name="Gevers D."/>
            <person name="Daigneault M."/>
            <person name="Strauss J."/>
            <person name="Allen-Vercoe E."/>
            <person name="Young S.K."/>
            <person name="Zeng Q."/>
            <person name="Gargeya S."/>
            <person name="Fitzgerald M."/>
            <person name="Haas B."/>
            <person name="Abouelleil A."/>
            <person name="Alvarado L."/>
            <person name="Arachchi H.M."/>
            <person name="Berlin A."/>
            <person name="Brown A."/>
            <person name="Chapman S.B."/>
            <person name="Chen Z."/>
            <person name="Dunbar C."/>
            <person name="Freedman E."/>
            <person name="Gearin G."/>
            <person name="Gellesch M."/>
            <person name="Goldberg J."/>
            <person name="Griggs A."/>
            <person name="Gujja S."/>
            <person name="Heiman D."/>
            <person name="Howarth C."/>
            <person name="Larson L."/>
            <person name="Lui A."/>
            <person name="MacDonald P.J.P."/>
            <person name="Montmayeur A."/>
            <person name="Murphy C."/>
            <person name="Neiman D."/>
            <person name="Pearson M."/>
            <person name="Priest M."/>
            <person name="Roberts A."/>
            <person name="Saif S."/>
            <person name="Shea T."/>
            <person name="Shenoy N."/>
            <person name="Sisk P."/>
            <person name="Stolte C."/>
            <person name="Sykes S."/>
            <person name="Wortman J."/>
            <person name="Nusbaum C."/>
            <person name="Birren B."/>
        </authorList>
    </citation>
    <scope>NUCLEOTIDE SEQUENCE [LARGE SCALE GENOMIC DNA]</scope>
    <source>
        <strain evidence="9 10">1_3_50AFAA</strain>
    </source>
</reference>
<evidence type="ECO:0000313" key="10">
    <source>
        <dbReference type="Proteomes" id="UP000029585"/>
    </source>
</evidence>
<evidence type="ECO:0000256" key="5">
    <source>
        <dbReference type="ARBA" id="ARBA00022692"/>
    </source>
</evidence>
<dbReference type="HOGENOM" id="CLU_047547_1_2_9"/>
<dbReference type="eggNOG" id="COG0531">
    <property type="taxonomic scope" value="Bacteria"/>
</dbReference>
<comment type="subcellular location">
    <subcellularLocation>
        <location evidence="1">Membrane</location>
        <topology evidence="1">Multi-pass membrane protein</topology>
    </subcellularLocation>
</comment>
<evidence type="ECO:0000256" key="8">
    <source>
        <dbReference type="SAM" id="Phobius"/>
    </source>
</evidence>
<dbReference type="GO" id="GO:0009847">
    <property type="term" value="P:spore germination"/>
    <property type="evidence" value="ECO:0007669"/>
    <property type="project" value="InterPro"/>
</dbReference>
<feature type="transmembrane region" description="Helical" evidence="8">
    <location>
        <begin position="147"/>
        <end position="166"/>
    </location>
</feature>
<evidence type="ECO:0000256" key="1">
    <source>
        <dbReference type="ARBA" id="ARBA00004141"/>
    </source>
</evidence>
<feature type="transmembrane region" description="Helical" evidence="8">
    <location>
        <begin position="272"/>
        <end position="294"/>
    </location>
</feature>
<dbReference type="EMBL" id="ADLO01000001">
    <property type="protein sequence ID" value="KGF57586.1"/>
    <property type="molecule type" value="Genomic_DNA"/>
</dbReference>
<name>A0A096BEY5_FLAPL</name>
<evidence type="ECO:0008006" key="11">
    <source>
        <dbReference type="Google" id="ProtNLM"/>
    </source>
</evidence>
<keyword evidence="6 8" id="KW-1133">Transmembrane helix</keyword>
<evidence type="ECO:0000256" key="3">
    <source>
        <dbReference type="ARBA" id="ARBA00022448"/>
    </source>
</evidence>
<evidence type="ECO:0000256" key="6">
    <source>
        <dbReference type="ARBA" id="ARBA00022989"/>
    </source>
</evidence>
<evidence type="ECO:0000313" key="9">
    <source>
        <dbReference type="EMBL" id="KGF57586.1"/>
    </source>
</evidence>